<keyword evidence="1" id="KW-0812">Transmembrane</keyword>
<sequence length="165" mass="18302">MIGMSSLRSELTGNHTLIETCTLRVDNYRSTTKTTTTLAETTTTPTGMTTTLAEMTTTLAETTTTLAETTTTLAENAAATKAYDMTLPMAVFCSTAGLVVLFFILTFRPKLRRLNLENDQRRAAQGASKNLLSTNRMEEKSLEQEMLDLSQLKKQKRQEFLNSTT</sequence>
<accession>A0A915HNZ9</accession>
<proteinExistence type="predicted"/>
<keyword evidence="1" id="KW-1133">Transmembrane helix</keyword>
<name>A0A915HNZ9_ROMCU</name>
<dbReference type="WBParaSite" id="nRc.2.0.1.t03429-RA">
    <property type="protein sequence ID" value="nRc.2.0.1.t03429-RA"/>
    <property type="gene ID" value="nRc.2.0.1.g03429"/>
</dbReference>
<evidence type="ECO:0000313" key="3">
    <source>
        <dbReference type="WBParaSite" id="nRc.2.0.1.t03429-RA"/>
    </source>
</evidence>
<dbReference type="Proteomes" id="UP000887565">
    <property type="component" value="Unplaced"/>
</dbReference>
<evidence type="ECO:0000256" key="1">
    <source>
        <dbReference type="SAM" id="Phobius"/>
    </source>
</evidence>
<feature type="transmembrane region" description="Helical" evidence="1">
    <location>
        <begin position="89"/>
        <end position="107"/>
    </location>
</feature>
<keyword evidence="1" id="KW-0472">Membrane</keyword>
<reference evidence="3" key="1">
    <citation type="submission" date="2022-11" db="UniProtKB">
        <authorList>
            <consortium name="WormBaseParasite"/>
        </authorList>
    </citation>
    <scope>IDENTIFICATION</scope>
</reference>
<dbReference type="AlphaFoldDB" id="A0A915HNZ9"/>
<organism evidence="2 3">
    <name type="scientific">Romanomermis culicivorax</name>
    <name type="common">Nematode worm</name>
    <dbReference type="NCBI Taxonomy" id="13658"/>
    <lineage>
        <taxon>Eukaryota</taxon>
        <taxon>Metazoa</taxon>
        <taxon>Ecdysozoa</taxon>
        <taxon>Nematoda</taxon>
        <taxon>Enoplea</taxon>
        <taxon>Dorylaimia</taxon>
        <taxon>Mermithida</taxon>
        <taxon>Mermithoidea</taxon>
        <taxon>Mermithidae</taxon>
        <taxon>Romanomermis</taxon>
    </lineage>
</organism>
<evidence type="ECO:0000313" key="2">
    <source>
        <dbReference type="Proteomes" id="UP000887565"/>
    </source>
</evidence>
<protein>
    <submittedName>
        <fullName evidence="3">Uncharacterized protein</fullName>
    </submittedName>
</protein>
<keyword evidence="2" id="KW-1185">Reference proteome</keyword>